<sequence length="344" mass="39301">MLELVLAVELIRVLELVLAVELIRVLELVRALELARALELVLAVELIRVLELVRALELVLAVELARVLEFLLVLQLIRAVESVRVLEFVQMLNLIRALELGRMIVMRESMRAEYKTKSETFTEKDLKGKEPFVQFREWFEEACKHPSIIEANSVCLATATNSMSKQVVSKDGIPSARQVLLKGYGPEGFKLFTNYNSRKGQELAENPNAALSFYWEPLKKAVRVEGHVEKLSASESDEYFHSRPILSQIGAVVSEQSKPIVSRDVFIERRAMLLEQYGDGSEQLPRPKHWGGYLVVPEVIEFWQGQTDRLHDRIRFRRPKSGDEPDGVLLHQGDNGWVYERLSP</sequence>
<dbReference type="InParanoid" id="A0A2J7PGW7"/>
<dbReference type="NCBIfam" id="NF004231">
    <property type="entry name" value="PRK05679.1"/>
    <property type="match status" value="1"/>
</dbReference>
<comment type="similarity">
    <text evidence="5">Belongs to the pyridoxamine 5'-phosphate oxidase family.</text>
</comment>
<dbReference type="Pfam" id="PF10590">
    <property type="entry name" value="PNP_phzG_C"/>
    <property type="match status" value="1"/>
</dbReference>
<comment type="pathway">
    <text evidence="4">Cofactor metabolism; pyridoxal 5'-phosphate salvage; pyridoxal 5'-phosphate from pyridoxine 5'-phosphate: step 1/1.</text>
</comment>
<dbReference type="NCBIfam" id="TIGR00558">
    <property type="entry name" value="pdxH"/>
    <property type="match status" value="1"/>
</dbReference>
<comment type="pathway">
    <text evidence="3">Cofactor metabolism; pyridoxal 5'-phosphate salvage; pyridoxal 5'-phosphate from pyridoxamine 5'-phosphate: step 1/1.</text>
</comment>
<dbReference type="AlphaFoldDB" id="A0A2J7PGW7"/>
<dbReference type="STRING" id="105785.A0A2J7PGW7"/>
<evidence type="ECO:0000256" key="11">
    <source>
        <dbReference type="ARBA" id="ARBA00023096"/>
    </source>
</evidence>
<dbReference type="UniPathway" id="UPA01068">
    <property type="reaction ID" value="UER00304"/>
</dbReference>
<dbReference type="PROSITE" id="PS01064">
    <property type="entry name" value="PYRIDOX_OXIDASE"/>
    <property type="match status" value="1"/>
</dbReference>
<evidence type="ECO:0000256" key="1">
    <source>
        <dbReference type="ARBA" id="ARBA00001917"/>
    </source>
</evidence>
<evidence type="ECO:0000313" key="16">
    <source>
        <dbReference type="Proteomes" id="UP000235965"/>
    </source>
</evidence>
<dbReference type="OrthoDB" id="303614at2759"/>
<keyword evidence="9" id="KW-0288">FMN</keyword>
<dbReference type="InterPro" id="IPR000659">
    <property type="entry name" value="Pyridox_Oxase"/>
</dbReference>
<reference evidence="15 16" key="1">
    <citation type="submission" date="2017-12" db="EMBL/GenBank/DDBJ databases">
        <title>Hemimetabolous genomes reveal molecular basis of termite eusociality.</title>
        <authorList>
            <person name="Harrison M.C."/>
            <person name="Jongepier E."/>
            <person name="Robertson H.M."/>
            <person name="Arning N."/>
            <person name="Bitard-Feildel T."/>
            <person name="Chao H."/>
            <person name="Childers C.P."/>
            <person name="Dinh H."/>
            <person name="Doddapaneni H."/>
            <person name="Dugan S."/>
            <person name="Gowin J."/>
            <person name="Greiner C."/>
            <person name="Han Y."/>
            <person name="Hu H."/>
            <person name="Hughes D.S.T."/>
            <person name="Huylmans A.-K."/>
            <person name="Kemena C."/>
            <person name="Kremer L.P.M."/>
            <person name="Lee S.L."/>
            <person name="Lopez-Ezquerra A."/>
            <person name="Mallet L."/>
            <person name="Monroy-Kuhn J.M."/>
            <person name="Moser A."/>
            <person name="Murali S.C."/>
            <person name="Muzny D.M."/>
            <person name="Otani S."/>
            <person name="Piulachs M.-D."/>
            <person name="Poelchau M."/>
            <person name="Qu J."/>
            <person name="Schaub F."/>
            <person name="Wada-Katsumata A."/>
            <person name="Worley K.C."/>
            <person name="Xie Q."/>
            <person name="Ylla G."/>
            <person name="Poulsen M."/>
            <person name="Gibbs R.A."/>
            <person name="Schal C."/>
            <person name="Richards S."/>
            <person name="Belles X."/>
            <person name="Korb J."/>
            <person name="Bornberg-Bauer E."/>
        </authorList>
    </citation>
    <scope>NUCLEOTIDE SEQUENCE [LARGE SCALE GENOMIC DNA]</scope>
    <source>
        <tissue evidence="15">Whole body</tissue>
    </source>
</reference>
<comment type="subunit">
    <text evidence="6">Homodimer.</text>
</comment>
<dbReference type="FunFam" id="2.30.110.10:FF:000005">
    <property type="entry name" value="NAD(P)H-hydrate epimerase"/>
    <property type="match status" value="1"/>
</dbReference>
<evidence type="ECO:0000259" key="14">
    <source>
        <dbReference type="Pfam" id="PF10590"/>
    </source>
</evidence>
<keyword evidence="12" id="KW-0732">Signal</keyword>
<keyword evidence="16" id="KW-1185">Reference proteome</keyword>
<dbReference type="InterPro" id="IPR019576">
    <property type="entry name" value="Pyridoxamine_oxidase_dimer_C"/>
</dbReference>
<dbReference type="Proteomes" id="UP000235965">
    <property type="component" value="Unassembled WGS sequence"/>
</dbReference>
<keyword evidence="11" id="KW-0664">Pyridoxine biosynthesis</keyword>
<dbReference type="Gene3D" id="2.30.110.10">
    <property type="entry name" value="Electron Transport, Fmn-binding Protein, Chain A"/>
    <property type="match status" value="1"/>
</dbReference>
<keyword evidence="8" id="KW-0285">Flavoprotein</keyword>
<gene>
    <name evidence="15" type="primary">PNPO</name>
    <name evidence="15" type="ORF">B7P43_G16465</name>
</gene>
<feature type="domain" description="Pyridoxamine 5'-phosphate oxidase N-terminal" evidence="13">
    <location>
        <begin position="168"/>
        <end position="266"/>
    </location>
</feature>
<dbReference type="Pfam" id="PF01243">
    <property type="entry name" value="PNPOx_N"/>
    <property type="match status" value="1"/>
</dbReference>
<evidence type="ECO:0000256" key="7">
    <source>
        <dbReference type="ARBA" id="ARBA00012801"/>
    </source>
</evidence>
<evidence type="ECO:0000256" key="6">
    <source>
        <dbReference type="ARBA" id="ARBA00011738"/>
    </source>
</evidence>
<dbReference type="InterPro" id="IPR019740">
    <property type="entry name" value="Pyridox_Oxase_CS"/>
</dbReference>
<dbReference type="HAMAP" id="MF_01629">
    <property type="entry name" value="PdxH"/>
    <property type="match status" value="1"/>
</dbReference>
<evidence type="ECO:0000313" key="15">
    <source>
        <dbReference type="EMBL" id="PNF15571.1"/>
    </source>
</evidence>
<evidence type="ECO:0000259" key="13">
    <source>
        <dbReference type="Pfam" id="PF01243"/>
    </source>
</evidence>
<dbReference type="PANTHER" id="PTHR10851:SF0">
    <property type="entry name" value="PYRIDOXINE-5'-PHOSPHATE OXIDASE"/>
    <property type="match status" value="1"/>
</dbReference>
<name>A0A2J7PGW7_9NEOP</name>
<evidence type="ECO:0000256" key="3">
    <source>
        <dbReference type="ARBA" id="ARBA00004738"/>
    </source>
</evidence>
<feature type="domain" description="Pyridoxine 5'-phosphate oxidase dimerisation C-terminal" evidence="14">
    <location>
        <begin position="290"/>
        <end position="344"/>
    </location>
</feature>
<evidence type="ECO:0000256" key="10">
    <source>
        <dbReference type="ARBA" id="ARBA00023002"/>
    </source>
</evidence>
<dbReference type="EC" id="1.4.3.5" evidence="7"/>
<dbReference type="InterPro" id="IPR011576">
    <property type="entry name" value="Pyridox_Oxase_N"/>
</dbReference>
<proteinExistence type="inferred from homology"/>
<dbReference type="EMBL" id="NEVH01025161">
    <property type="protein sequence ID" value="PNF15571.1"/>
    <property type="molecule type" value="Genomic_DNA"/>
</dbReference>
<feature type="signal peptide" evidence="12">
    <location>
        <begin position="1"/>
        <end position="19"/>
    </location>
</feature>
<dbReference type="PANTHER" id="PTHR10851">
    <property type="entry name" value="PYRIDOXINE-5-PHOSPHATE OXIDASE"/>
    <property type="match status" value="1"/>
</dbReference>
<comment type="cofactor">
    <cofactor evidence="1">
        <name>FMN</name>
        <dbReference type="ChEBI" id="CHEBI:58210"/>
    </cofactor>
</comment>
<evidence type="ECO:0000256" key="9">
    <source>
        <dbReference type="ARBA" id="ARBA00022643"/>
    </source>
</evidence>
<comment type="function">
    <text evidence="2">Catalyzes the oxidation of either pyridoxine 5'-phosphate (PNP) or pyridoxamine 5'-phosphate (PMP) into pyridoxal 5'-phosphate (PLP).</text>
</comment>
<feature type="chain" id="PRO_5014382805" description="pyridoxal 5'-phosphate synthase" evidence="12">
    <location>
        <begin position="20"/>
        <end position="344"/>
    </location>
</feature>
<evidence type="ECO:0000256" key="4">
    <source>
        <dbReference type="ARBA" id="ARBA00005037"/>
    </source>
</evidence>
<keyword evidence="10" id="KW-0560">Oxidoreductase</keyword>
<protein>
    <recommendedName>
        <fullName evidence="7">pyridoxal 5'-phosphate synthase</fullName>
        <ecNumber evidence="7">1.4.3.5</ecNumber>
    </recommendedName>
</protein>
<dbReference type="GO" id="GO:0010181">
    <property type="term" value="F:FMN binding"/>
    <property type="evidence" value="ECO:0007669"/>
    <property type="project" value="InterPro"/>
</dbReference>
<dbReference type="SUPFAM" id="SSF50475">
    <property type="entry name" value="FMN-binding split barrel"/>
    <property type="match status" value="1"/>
</dbReference>
<evidence type="ECO:0000256" key="2">
    <source>
        <dbReference type="ARBA" id="ARBA00003691"/>
    </source>
</evidence>
<evidence type="ECO:0000256" key="8">
    <source>
        <dbReference type="ARBA" id="ARBA00022630"/>
    </source>
</evidence>
<accession>A0A2J7PGW7</accession>
<comment type="caution">
    <text evidence="15">The sequence shown here is derived from an EMBL/GenBank/DDBJ whole genome shotgun (WGS) entry which is preliminary data.</text>
</comment>
<organism evidence="15 16">
    <name type="scientific">Cryptotermes secundus</name>
    <dbReference type="NCBI Taxonomy" id="105785"/>
    <lineage>
        <taxon>Eukaryota</taxon>
        <taxon>Metazoa</taxon>
        <taxon>Ecdysozoa</taxon>
        <taxon>Arthropoda</taxon>
        <taxon>Hexapoda</taxon>
        <taxon>Insecta</taxon>
        <taxon>Pterygota</taxon>
        <taxon>Neoptera</taxon>
        <taxon>Polyneoptera</taxon>
        <taxon>Dictyoptera</taxon>
        <taxon>Blattodea</taxon>
        <taxon>Blattoidea</taxon>
        <taxon>Termitoidae</taxon>
        <taxon>Kalotermitidae</taxon>
        <taxon>Cryptotermitinae</taxon>
        <taxon>Cryptotermes</taxon>
    </lineage>
</organism>
<dbReference type="GO" id="GO:0004733">
    <property type="term" value="F:pyridoxamine phosphate oxidase activity"/>
    <property type="evidence" value="ECO:0007669"/>
    <property type="project" value="UniProtKB-EC"/>
</dbReference>
<dbReference type="FunCoup" id="A0A2J7PGW7">
    <property type="interactions" value="938"/>
</dbReference>
<dbReference type="InterPro" id="IPR012349">
    <property type="entry name" value="Split_barrel_FMN-bd"/>
</dbReference>
<evidence type="ECO:0000256" key="12">
    <source>
        <dbReference type="SAM" id="SignalP"/>
    </source>
</evidence>
<dbReference type="GO" id="GO:0008615">
    <property type="term" value="P:pyridoxine biosynthetic process"/>
    <property type="evidence" value="ECO:0007669"/>
    <property type="project" value="UniProtKB-KW"/>
</dbReference>
<evidence type="ECO:0000256" key="5">
    <source>
        <dbReference type="ARBA" id="ARBA00007301"/>
    </source>
</evidence>